<evidence type="ECO:0000313" key="3">
    <source>
        <dbReference type="Proteomes" id="UP000800093"/>
    </source>
</evidence>
<dbReference type="OrthoDB" id="5422053at2759"/>
<comment type="caution">
    <text evidence="2">The sequence shown here is derived from an EMBL/GenBank/DDBJ whole genome shotgun (WGS) entry which is preliminary data.</text>
</comment>
<name>A0A9P4K4C5_9PLEO</name>
<evidence type="ECO:0000256" key="1">
    <source>
        <dbReference type="SAM" id="MobiDB-lite"/>
    </source>
</evidence>
<gene>
    <name evidence="2" type="ORF">CC78DRAFT_547361</name>
</gene>
<protein>
    <submittedName>
        <fullName evidence="2">Uncharacterized protein</fullName>
    </submittedName>
</protein>
<sequence length="376" mass="41512">MANEEITTYRLGNEGVELVLFDKVDGLGQVRSSVKYHFGTITEKRYTAEFRRLDEVHGRFNGSSPIVDNASLLVIRIVPKTDSSKRRFKEFTIAFTVQPDNSISSNDDAPWISAYEPAGDAAEYFQEHITTVSKTSSIGASLTGKPPVGVEPSVTSSVSTQRQFEQRRLLKLTARSFGEQRGRDTTVFYRLEPAFEPDGIGDSLAAALIIRRAPGASFYLKAVTTAKVSYRLGDAPTWHLGKSQENSLRLGPFTPKASEQTRPPGVDQSNLEAASYQILKDLAYVHMPEKGTEKLFLKYRANNELDPATSNERQGSSGLTEAESVLKTLSNAHNLSGVTIAKARGLGSHAMTGKSHLQFQPEPLEDTRRWRNIINS</sequence>
<proteinExistence type="predicted"/>
<dbReference type="AlphaFoldDB" id="A0A9P4K4C5"/>
<accession>A0A9P4K4C5</accession>
<dbReference type="EMBL" id="ML986676">
    <property type="protein sequence ID" value="KAF2260628.1"/>
    <property type="molecule type" value="Genomic_DNA"/>
</dbReference>
<dbReference type="Proteomes" id="UP000800093">
    <property type="component" value="Unassembled WGS sequence"/>
</dbReference>
<feature type="region of interest" description="Disordered" evidence="1">
    <location>
        <begin position="243"/>
        <end position="268"/>
    </location>
</feature>
<reference evidence="3" key="1">
    <citation type="journal article" date="2020" name="Stud. Mycol.">
        <title>101 Dothideomycetes genomes: A test case for predicting lifestyles and emergence of pathogens.</title>
        <authorList>
            <person name="Haridas S."/>
            <person name="Albert R."/>
            <person name="Binder M."/>
            <person name="Bloem J."/>
            <person name="LaButti K."/>
            <person name="Salamov A."/>
            <person name="Andreopoulos B."/>
            <person name="Baker S."/>
            <person name="Barry K."/>
            <person name="Bills G."/>
            <person name="Bluhm B."/>
            <person name="Cannon C."/>
            <person name="Castanera R."/>
            <person name="Culley D."/>
            <person name="Daum C."/>
            <person name="Ezra D."/>
            <person name="Gonzalez J."/>
            <person name="Henrissat B."/>
            <person name="Kuo A."/>
            <person name="Liang C."/>
            <person name="Lipzen A."/>
            <person name="Lutzoni F."/>
            <person name="Magnuson J."/>
            <person name="Mondo S."/>
            <person name="Nolan M."/>
            <person name="Ohm R."/>
            <person name="Pangilinan J."/>
            <person name="Park H.-J."/>
            <person name="Ramirez L."/>
            <person name="Alfaro M."/>
            <person name="Sun H."/>
            <person name="Tritt A."/>
            <person name="Yoshinaga Y."/>
            <person name="Zwiers L.-H."/>
            <person name="Turgeon B."/>
            <person name="Goodwin S."/>
            <person name="Spatafora J."/>
            <person name="Crous P."/>
            <person name="Grigoriev I."/>
        </authorList>
    </citation>
    <scope>NUCLEOTIDE SEQUENCE [LARGE SCALE GENOMIC DNA]</scope>
    <source>
        <strain evidence="3">CBS 304.66</strain>
    </source>
</reference>
<evidence type="ECO:0000313" key="2">
    <source>
        <dbReference type="EMBL" id="KAF2260628.1"/>
    </source>
</evidence>
<keyword evidence="3" id="KW-1185">Reference proteome</keyword>
<feature type="compositionally biased region" description="Polar residues" evidence="1">
    <location>
        <begin position="257"/>
        <end position="268"/>
    </location>
</feature>
<organism evidence="2 3">
    <name type="scientific">Lojkania enalia</name>
    <dbReference type="NCBI Taxonomy" id="147567"/>
    <lineage>
        <taxon>Eukaryota</taxon>
        <taxon>Fungi</taxon>
        <taxon>Dikarya</taxon>
        <taxon>Ascomycota</taxon>
        <taxon>Pezizomycotina</taxon>
        <taxon>Dothideomycetes</taxon>
        <taxon>Pleosporomycetidae</taxon>
        <taxon>Pleosporales</taxon>
        <taxon>Pleosporales incertae sedis</taxon>
        <taxon>Lojkania</taxon>
    </lineage>
</organism>